<dbReference type="RefSeq" id="WP_211362391.1">
    <property type="nucleotide sequence ID" value="NZ_VFPH01000003.1"/>
</dbReference>
<dbReference type="Pfam" id="PF03029">
    <property type="entry name" value="ATP_bind_1"/>
    <property type="match status" value="1"/>
</dbReference>
<comment type="similarity">
    <text evidence="1">Belongs to the GPN-loop GTPase family.</text>
</comment>
<sequence>MHAHTDPDDLVPLKVLIAGGFGVGKTTLVSSLSEIPPLLTEQAMTTASIGVDEADMVPTKTTTTVAMDFGRITVDDSLILYLFGTPGQSRFWFMWDELARGSVGAVVLVDLRRIDDCFPAIDFFENRRLPFVVGVNRFPGADDYDIDTVRDALALSSDCPLVWMDARDPHSSRDTLVTLVEHALARTSVVRAG</sequence>
<dbReference type="CDD" id="cd00882">
    <property type="entry name" value="Ras_like_GTPase"/>
    <property type="match status" value="1"/>
</dbReference>
<dbReference type="SUPFAM" id="SSF52540">
    <property type="entry name" value="P-loop containing nucleoside triphosphate hydrolases"/>
    <property type="match status" value="1"/>
</dbReference>
<evidence type="ECO:0000313" key="5">
    <source>
        <dbReference type="EMBL" id="TQM35052.1"/>
    </source>
</evidence>
<keyword evidence="2" id="KW-0547">Nucleotide-binding</keyword>
<keyword evidence="3" id="KW-0378">Hydrolase</keyword>
<name>A0A543FMN4_9PSEU</name>
<dbReference type="InterPro" id="IPR027417">
    <property type="entry name" value="P-loop_NTPase"/>
</dbReference>
<evidence type="ECO:0000256" key="4">
    <source>
        <dbReference type="ARBA" id="ARBA00023134"/>
    </source>
</evidence>
<comment type="caution">
    <text evidence="5">The sequence shown here is derived from an EMBL/GenBank/DDBJ whole genome shotgun (WGS) entry which is preliminary data.</text>
</comment>
<dbReference type="GO" id="GO:0005525">
    <property type="term" value="F:GTP binding"/>
    <property type="evidence" value="ECO:0007669"/>
    <property type="project" value="UniProtKB-KW"/>
</dbReference>
<keyword evidence="6" id="KW-1185">Reference proteome</keyword>
<dbReference type="PANTHER" id="PTHR42708:SF1">
    <property type="entry name" value="GLIDING MOTILITY PROTEIN MGLA"/>
    <property type="match status" value="1"/>
</dbReference>
<dbReference type="GO" id="GO:0016787">
    <property type="term" value="F:hydrolase activity"/>
    <property type="evidence" value="ECO:0007669"/>
    <property type="project" value="UniProtKB-KW"/>
</dbReference>
<dbReference type="PANTHER" id="PTHR42708">
    <property type="entry name" value="ATP/GTP-BINDING PROTEIN-RELATED"/>
    <property type="match status" value="1"/>
</dbReference>
<dbReference type="InterPro" id="IPR052705">
    <property type="entry name" value="Gliding_Motility_GTPase"/>
</dbReference>
<proteinExistence type="inferred from homology"/>
<evidence type="ECO:0000256" key="2">
    <source>
        <dbReference type="ARBA" id="ARBA00022741"/>
    </source>
</evidence>
<evidence type="ECO:0000256" key="1">
    <source>
        <dbReference type="ARBA" id="ARBA00005290"/>
    </source>
</evidence>
<dbReference type="InterPro" id="IPR004130">
    <property type="entry name" value="Gpn"/>
</dbReference>
<dbReference type="Proteomes" id="UP000319818">
    <property type="component" value="Unassembled WGS sequence"/>
</dbReference>
<gene>
    <name evidence="5" type="ORF">FB388_6478</name>
</gene>
<organism evidence="5 6">
    <name type="scientific">Pseudonocardia cypriaca</name>
    <dbReference type="NCBI Taxonomy" id="882449"/>
    <lineage>
        <taxon>Bacteria</taxon>
        <taxon>Bacillati</taxon>
        <taxon>Actinomycetota</taxon>
        <taxon>Actinomycetes</taxon>
        <taxon>Pseudonocardiales</taxon>
        <taxon>Pseudonocardiaceae</taxon>
        <taxon>Pseudonocardia</taxon>
    </lineage>
</organism>
<evidence type="ECO:0008006" key="7">
    <source>
        <dbReference type="Google" id="ProtNLM"/>
    </source>
</evidence>
<keyword evidence="4" id="KW-0342">GTP-binding</keyword>
<reference evidence="5 6" key="1">
    <citation type="submission" date="2019-06" db="EMBL/GenBank/DDBJ databases">
        <title>Sequencing the genomes of 1000 actinobacteria strains.</title>
        <authorList>
            <person name="Klenk H.-P."/>
        </authorList>
    </citation>
    <scope>NUCLEOTIDE SEQUENCE [LARGE SCALE GENOMIC DNA]</scope>
    <source>
        <strain evidence="5 6">DSM 45511</strain>
    </source>
</reference>
<accession>A0A543FMN4</accession>
<protein>
    <recommendedName>
        <fullName evidence="7">Signal recognition particle receptor subunit beta</fullName>
    </recommendedName>
</protein>
<evidence type="ECO:0000256" key="3">
    <source>
        <dbReference type="ARBA" id="ARBA00022801"/>
    </source>
</evidence>
<evidence type="ECO:0000313" key="6">
    <source>
        <dbReference type="Proteomes" id="UP000319818"/>
    </source>
</evidence>
<dbReference type="EMBL" id="VFPH01000003">
    <property type="protein sequence ID" value="TQM35052.1"/>
    <property type="molecule type" value="Genomic_DNA"/>
</dbReference>
<dbReference type="Gene3D" id="3.40.50.300">
    <property type="entry name" value="P-loop containing nucleotide triphosphate hydrolases"/>
    <property type="match status" value="1"/>
</dbReference>
<dbReference type="AlphaFoldDB" id="A0A543FMN4"/>